<evidence type="ECO:0000256" key="1">
    <source>
        <dbReference type="SAM" id="SignalP"/>
    </source>
</evidence>
<gene>
    <name evidence="2" type="ORF">DFR39_105226</name>
</gene>
<proteinExistence type="predicted"/>
<keyword evidence="1" id="KW-0732">Signal</keyword>
<dbReference type="PROSITE" id="PS51257">
    <property type="entry name" value="PROKAR_LIPOPROTEIN"/>
    <property type="match status" value="1"/>
</dbReference>
<feature type="signal peptide" evidence="1">
    <location>
        <begin position="1"/>
        <end position="23"/>
    </location>
</feature>
<reference evidence="2 3" key="1">
    <citation type="submission" date="2019-03" db="EMBL/GenBank/DDBJ databases">
        <title>Genomic Encyclopedia of Type Strains, Phase IV (KMG-IV): sequencing the most valuable type-strain genomes for metagenomic binning, comparative biology and taxonomic classification.</title>
        <authorList>
            <person name="Goeker M."/>
        </authorList>
    </citation>
    <scope>NUCLEOTIDE SEQUENCE [LARGE SCALE GENOMIC DNA]</scope>
    <source>
        <strain evidence="2 3">DSM 25082</strain>
    </source>
</reference>
<protein>
    <submittedName>
        <fullName evidence="2">Uncharacterized protein</fullName>
    </submittedName>
</protein>
<dbReference type="RefSeq" id="WP_133604000.1">
    <property type="nucleotide sequence ID" value="NZ_JAUFPJ010000003.1"/>
</dbReference>
<accession>A0A4R6N2R7</accession>
<dbReference type="AlphaFoldDB" id="A0A4R6N2R7"/>
<organism evidence="2 3">
    <name type="scientific">Roseateles asaccharophilus</name>
    <dbReference type="NCBI Taxonomy" id="582607"/>
    <lineage>
        <taxon>Bacteria</taxon>
        <taxon>Pseudomonadati</taxon>
        <taxon>Pseudomonadota</taxon>
        <taxon>Betaproteobacteria</taxon>
        <taxon>Burkholderiales</taxon>
        <taxon>Sphaerotilaceae</taxon>
        <taxon>Roseateles</taxon>
    </lineage>
</organism>
<sequence>MYRCASIATLAVAACLAWAPAHAQSHRPFPPQALRGELQLLQFPEATLNGQPARLAPGARLRGDTNLLLQPASVMGQKLMVHYTVEQRTGLLQDIWVLNPVELANKTWPRSAEEAARWSFEPGTQTWTKR</sequence>
<dbReference type="EMBL" id="SNXE01000005">
    <property type="protein sequence ID" value="TDP09387.1"/>
    <property type="molecule type" value="Genomic_DNA"/>
</dbReference>
<feature type="chain" id="PRO_5020944526" evidence="1">
    <location>
        <begin position="24"/>
        <end position="130"/>
    </location>
</feature>
<evidence type="ECO:0000313" key="3">
    <source>
        <dbReference type="Proteomes" id="UP000295357"/>
    </source>
</evidence>
<dbReference type="Proteomes" id="UP000295357">
    <property type="component" value="Unassembled WGS sequence"/>
</dbReference>
<dbReference type="OrthoDB" id="7019622at2"/>
<evidence type="ECO:0000313" key="2">
    <source>
        <dbReference type="EMBL" id="TDP09387.1"/>
    </source>
</evidence>
<keyword evidence="3" id="KW-1185">Reference proteome</keyword>
<comment type="caution">
    <text evidence="2">The sequence shown here is derived from an EMBL/GenBank/DDBJ whole genome shotgun (WGS) entry which is preliminary data.</text>
</comment>
<name>A0A4R6N2R7_9BURK</name>